<dbReference type="Proteomes" id="UP000324222">
    <property type="component" value="Unassembled WGS sequence"/>
</dbReference>
<comment type="caution">
    <text evidence="2">The sequence shown here is derived from an EMBL/GenBank/DDBJ whole genome shotgun (WGS) entry which is preliminary data.</text>
</comment>
<organism evidence="2 3">
    <name type="scientific">Portunus trituberculatus</name>
    <name type="common">Swimming crab</name>
    <name type="synonym">Neptunus trituberculatus</name>
    <dbReference type="NCBI Taxonomy" id="210409"/>
    <lineage>
        <taxon>Eukaryota</taxon>
        <taxon>Metazoa</taxon>
        <taxon>Ecdysozoa</taxon>
        <taxon>Arthropoda</taxon>
        <taxon>Crustacea</taxon>
        <taxon>Multicrustacea</taxon>
        <taxon>Malacostraca</taxon>
        <taxon>Eumalacostraca</taxon>
        <taxon>Eucarida</taxon>
        <taxon>Decapoda</taxon>
        <taxon>Pleocyemata</taxon>
        <taxon>Brachyura</taxon>
        <taxon>Eubrachyura</taxon>
        <taxon>Portunoidea</taxon>
        <taxon>Portunidae</taxon>
        <taxon>Portuninae</taxon>
        <taxon>Portunus</taxon>
    </lineage>
</organism>
<keyword evidence="3" id="KW-1185">Reference proteome</keyword>
<evidence type="ECO:0000256" key="1">
    <source>
        <dbReference type="SAM" id="Phobius"/>
    </source>
</evidence>
<keyword evidence="1" id="KW-1133">Transmembrane helix</keyword>
<accession>A0A5B7JS31</accession>
<dbReference type="EMBL" id="VSRR010116117">
    <property type="protein sequence ID" value="MPC98912.1"/>
    <property type="molecule type" value="Genomic_DNA"/>
</dbReference>
<evidence type="ECO:0000313" key="2">
    <source>
        <dbReference type="EMBL" id="MPC98912.1"/>
    </source>
</evidence>
<name>A0A5B7JS31_PORTR</name>
<sequence length="69" mass="8272">MKQVWKINGRNAEEEEETRVSSKKFRQQTYFPHRCLCLALTIAMFILDSVTCIMYHDRTRRMLGSKGWM</sequence>
<keyword evidence="1" id="KW-0812">Transmembrane</keyword>
<protein>
    <submittedName>
        <fullName evidence="2">Uncharacterized protein</fullName>
    </submittedName>
</protein>
<keyword evidence="1" id="KW-0472">Membrane</keyword>
<feature type="transmembrane region" description="Helical" evidence="1">
    <location>
        <begin position="35"/>
        <end position="56"/>
    </location>
</feature>
<evidence type="ECO:0000313" key="3">
    <source>
        <dbReference type="Proteomes" id="UP000324222"/>
    </source>
</evidence>
<dbReference type="AlphaFoldDB" id="A0A5B7JS31"/>
<reference evidence="2 3" key="1">
    <citation type="submission" date="2019-05" db="EMBL/GenBank/DDBJ databases">
        <title>Another draft genome of Portunus trituberculatus and its Hox gene families provides insights of decapod evolution.</title>
        <authorList>
            <person name="Jeong J.-H."/>
            <person name="Song I."/>
            <person name="Kim S."/>
            <person name="Choi T."/>
            <person name="Kim D."/>
            <person name="Ryu S."/>
            <person name="Kim W."/>
        </authorList>
    </citation>
    <scope>NUCLEOTIDE SEQUENCE [LARGE SCALE GENOMIC DNA]</scope>
    <source>
        <tissue evidence="2">Muscle</tissue>
    </source>
</reference>
<proteinExistence type="predicted"/>
<gene>
    <name evidence="2" type="ORF">E2C01_094298</name>
</gene>